<dbReference type="eggNOG" id="COG1028">
    <property type="taxonomic scope" value="Bacteria"/>
</dbReference>
<keyword evidence="3" id="KW-1185">Reference proteome</keyword>
<dbReference type="GeneID" id="91518108"/>
<organism evidence="2 3">
    <name type="scientific">Nocardia asteroides NBRC 15531</name>
    <dbReference type="NCBI Taxonomy" id="1110697"/>
    <lineage>
        <taxon>Bacteria</taxon>
        <taxon>Bacillati</taxon>
        <taxon>Actinomycetota</taxon>
        <taxon>Actinomycetes</taxon>
        <taxon>Mycobacteriales</taxon>
        <taxon>Nocardiaceae</taxon>
        <taxon>Nocardia</taxon>
    </lineage>
</organism>
<dbReference type="EMBL" id="BAFO02000032">
    <property type="protein sequence ID" value="GAD85530.1"/>
    <property type="molecule type" value="Genomic_DNA"/>
</dbReference>
<dbReference type="OrthoDB" id="2860165at2"/>
<name>U5EDW3_NOCAS</name>
<dbReference type="InterPro" id="IPR002347">
    <property type="entry name" value="SDR_fam"/>
</dbReference>
<comment type="caution">
    <text evidence="2">The sequence shown here is derived from an EMBL/GenBank/DDBJ whole genome shotgun (WGS) entry which is preliminary data.</text>
</comment>
<evidence type="ECO:0000256" key="1">
    <source>
        <dbReference type="ARBA" id="ARBA00023002"/>
    </source>
</evidence>
<keyword evidence="1" id="KW-0560">Oxidoreductase</keyword>
<dbReference type="PANTHER" id="PTHR43157:SF31">
    <property type="entry name" value="PHOSPHATIDYLINOSITOL-GLYCAN BIOSYNTHESIS CLASS F PROTEIN"/>
    <property type="match status" value="1"/>
</dbReference>
<dbReference type="InterPro" id="IPR036291">
    <property type="entry name" value="NAD(P)-bd_dom_sf"/>
</dbReference>
<evidence type="ECO:0000313" key="2">
    <source>
        <dbReference type="EMBL" id="GAD85530.1"/>
    </source>
</evidence>
<gene>
    <name evidence="2" type="ORF">NCAST_32_00120</name>
</gene>
<dbReference type="Gene3D" id="3.40.50.720">
    <property type="entry name" value="NAD(P)-binding Rossmann-like Domain"/>
    <property type="match status" value="1"/>
</dbReference>
<dbReference type="SUPFAM" id="SSF51735">
    <property type="entry name" value="NAD(P)-binding Rossmann-fold domains"/>
    <property type="match status" value="1"/>
</dbReference>
<dbReference type="STRING" id="1824.SAMN05444423_109240"/>
<proteinExistence type="predicted"/>
<reference evidence="2 3" key="1">
    <citation type="journal article" date="2014" name="BMC Genomics">
        <title>Genome based analysis of type-I polyketide synthase and nonribosomal peptide synthetase gene clusters in seven strains of five representative Nocardia species.</title>
        <authorList>
            <person name="Komaki H."/>
            <person name="Ichikawa N."/>
            <person name="Hosoyama A."/>
            <person name="Takahashi-Nakaguchi A."/>
            <person name="Matsuzawa T."/>
            <person name="Suzuki K."/>
            <person name="Fujita N."/>
            <person name="Gonoi T."/>
        </authorList>
    </citation>
    <scope>NUCLEOTIDE SEQUENCE [LARGE SCALE GENOMIC DNA]</scope>
    <source>
        <strain evidence="2 3">NBRC 15531</strain>
    </source>
</reference>
<dbReference type="RefSeq" id="WP_019047696.1">
    <property type="nucleotide sequence ID" value="NZ_BAFO02000032.1"/>
</dbReference>
<dbReference type="Proteomes" id="UP000017048">
    <property type="component" value="Unassembled WGS sequence"/>
</dbReference>
<dbReference type="PANTHER" id="PTHR43157">
    <property type="entry name" value="PHOSPHATIDYLINOSITOL-GLYCAN BIOSYNTHESIS CLASS F PROTEIN-RELATED"/>
    <property type="match status" value="1"/>
</dbReference>
<sequence length="273" mass="28882">MGTFVITGGTDGIGRYLADQRVARGDHVVVIGRSAAKGAAFLATAGERGTFVRADLDSIARNHAVLDELTERHPRIDALVLGARFYRSHRTVTADGLEATFAHFYLSRFLFSHGLRDSLERAAAPVIVNVAGPGAPLAAARLDDLQLSAGYHGGAALGHNGKLNDLLGVAFAARYAGGRTRYVLVHPGVTATAHTGDYDAPTRAMVAAMARTATPIPVAAAPILDILDQPPAAPLSAFVEGRRIAVDGRDFDAAAARQLDRRTRALLAEHPRR</sequence>
<dbReference type="Pfam" id="PF00106">
    <property type="entry name" value="adh_short"/>
    <property type="match status" value="1"/>
</dbReference>
<dbReference type="GO" id="GO:0016491">
    <property type="term" value="F:oxidoreductase activity"/>
    <property type="evidence" value="ECO:0007669"/>
    <property type="project" value="UniProtKB-KW"/>
</dbReference>
<evidence type="ECO:0000313" key="3">
    <source>
        <dbReference type="Proteomes" id="UP000017048"/>
    </source>
</evidence>
<protein>
    <submittedName>
        <fullName evidence="2">Oxidoreductase</fullName>
    </submittedName>
</protein>
<accession>U5EDW3</accession>
<dbReference type="AlphaFoldDB" id="U5EDW3"/>